<proteinExistence type="predicted"/>
<evidence type="ECO:0000313" key="5">
    <source>
        <dbReference type="Proteomes" id="UP000198832"/>
    </source>
</evidence>
<keyword evidence="1" id="KW-0175">Coiled coil</keyword>
<protein>
    <submittedName>
        <fullName evidence="4">Uncharacterized protein</fullName>
    </submittedName>
</protein>
<evidence type="ECO:0000259" key="2">
    <source>
        <dbReference type="Pfam" id="PF02591"/>
    </source>
</evidence>
<dbReference type="PANTHER" id="PTHR39082:SF1">
    <property type="entry name" value="SCAVENGER RECEPTOR CLASS A MEMBER 3"/>
    <property type="match status" value="1"/>
</dbReference>
<dbReference type="AlphaFoldDB" id="A0A1I1L5D6"/>
<dbReference type="InterPro" id="IPR003743">
    <property type="entry name" value="Zf-RING_7"/>
</dbReference>
<feature type="coiled-coil region" evidence="1">
    <location>
        <begin position="110"/>
        <end position="158"/>
    </location>
</feature>
<dbReference type="EMBL" id="FOLB01000009">
    <property type="protein sequence ID" value="SFC68221.1"/>
    <property type="molecule type" value="Genomic_DNA"/>
</dbReference>
<feature type="domain" description="C4-type zinc ribbon" evidence="2">
    <location>
        <begin position="217"/>
        <end position="251"/>
    </location>
</feature>
<evidence type="ECO:0000259" key="3">
    <source>
        <dbReference type="Pfam" id="PF24481"/>
    </source>
</evidence>
<evidence type="ECO:0000313" key="4">
    <source>
        <dbReference type="EMBL" id="SFC68221.1"/>
    </source>
</evidence>
<dbReference type="Proteomes" id="UP000198832">
    <property type="component" value="Unassembled WGS sequence"/>
</dbReference>
<keyword evidence="5" id="KW-1185">Reference proteome</keyword>
<organism evidence="4 5">
    <name type="scientific">Nocardioides terrae</name>
    <dbReference type="NCBI Taxonomy" id="574651"/>
    <lineage>
        <taxon>Bacteria</taxon>
        <taxon>Bacillati</taxon>
        <taxon>Actinomycetota</taxon>
        <taxon>Actinomycetes</taxon>
        <taxon>Propionibacteriales</taxon>
        <taxon>Nocardioidaceae</taxon>
        <taxon>Nocardioides</taxon>
    </lineage>
</organism>
<reference evidence="4 5" key="1">
    <citation type="submission" date="2016-10" db="EMBL/GenBank/DDBJ databases">
        <authorList>
            <person name="de Groot N.N."/>
        </authorList>
    </citation>
    <scope>NUCLEOTIDE SEQUENCE [LARGE SCALE GENOMIC DNA]</scope>
    <source>
        <strain evidence="4 5">CGMCC 1.7056</strain>
    </source>
</reference>
<name>A0A1I1L5D6_9ACTN</name>
<feature type="domain" description="CT398-like coiled coil hairpin" evidence="3">
    <location>
        <begin position="28"/>
        <end position="207"/>
    </location>
</feature>
<dbReference type="InterPro" id="IPR056003">
    <property type="entry name" value="CT398_CC_hairpin"/>
</dbReference>
<sequence length="259" mass="28742">MDVPHLNPTQEPALKADPFAQLKLLDVAGLDSRTAQLRHAKASLPELAEIAELTGERREVEDKVRDARVVVDDLTATQAKAETDVENVRLRRRRDQERMDSGAVSNPKDLERMQHELATLDRRISVLEDEELEVMEQLETAQSALAELEQRLTGFDHRLADLAVARDSRTAELDAQLAAIEADRPGAVEGLPADLLALYDKIRTAKGIGAAELRARRCGGCQLELDNAELNRIRTLPSDEVVRCEECSRILVRTAESGL</sequence>
<dbReference type="InterPro" id="IPR052376">
    <property type="entry name" value="Oxidative_Scav/Glycosyltrans"/>
</dbReference>
<accession>A0A1I1L5D6</accession>
<dbReference type="STRING" id="574651.SAMN04487968_109157"/>
<dbReference type="Pfam" id="PF02591">
    <property type="entry name" value="Zn_ribbon_9"/>
    <property type="match status" value="1"/>
</dbReference>
<gene>
    <name evidence="4" type="ORF">SAMN04487968_109157</name>
</gene>
<evidence type="ECO:0000256" key="1">
    <source>
        <dbReference type="SAM" id="Coils"/>
    </source>
</evidence>
<dbReference type="RefSeq" id="WP_245750326.1">
    <property type="nucleotide sequence ID" value="NZ_FOLB01000009.1"/>
</dbReference>
<dbReference type="PANTHER" id="PTHR39082">
    <property type="entry name" value="PHOSPHOLIPASE C-BETA-2-RELATED"/>
    <property type="match status" value="1"/>
</dbReference>
<dbReference type="Gene3D" id="1.10.287.1490">
    <property type="match status" value="1"/>
</dbReference>
<dbReference type="Pfam" id="PF24481">
    <property type="entry name" value="CT398_CC"/>
    <property type="match status" value="1"/>
</dbReference>